<evidence type="ECO:0000256" key="7">
    <source>
        <dbReference type="SAM" id="SignalP"/>
    </source>
</evidence>
<dbReference type="STRING" id="1257118.L8H3R5"/>
<dbReference type="PROSITE" id="PS00640">
    <property type="entry name" value="THIOL_PROTEASE_ASN"/>
    <property type="match status" value="1"/>
</dbReference>
<dbReference type="GO" id="GO:0006508">
    <property type="term" value="P:proteolysis"/>
    <property type="evidence" value="ECO:0007669"/>
    <property type="project" value="UniProtKB-KW"/>
</dbReference>
<dbReference type="SUPFAM" id="SSF54001">
    <property type="entry name" value="Cysteine proteinases"/>
    <property type="match status" value="1"/>
</dbReference>
<keyword evidence="11" id="KW-1185">Reference proteome</keyword>
<protein>
    <submittedName>
        <fullName evidence="10">Cysteine proteinase</fullName>
    </submittedName>
</protein>
<name>L8H3R5_ACACF</name>
<dbReference type="GeneID" id="14920963"/>
<dbReference type="PANTHER" id="PTHR12411">
    <property type="entry name" value="CYSTEINE PROTEASE FAMILY C1-RELATED"/>
    <property type="match status" value="1"/>
</dbReference>
<evidence type="ECO:0000313" key="11">
    <source>
        <dbReference type="Proteomes" id="UP000011083"/>
    </source>
</evidence>
<dbReference type="Pfam" id="PF08246">
    <property type="entry name" value="Inhibitor_I29"/>
    <property type="match status" value="1"/>
</dbReference>
<sequence>MRYTTRGLVGLGACCLIVAVALAFVVGPCAAQGLLGHIRPAEHKHTTNDKEHKLLMAAKEEEEVDDHHHHHHHHHHPRQPAPNPRDVELEEQRAFTEWMRTHRKSYHHDHFLPRFEIWKTNNRWITHWNKKHANASSFTVAINQFGDLTSDEFNRLYNGLHVFSAPKASEKVERPRQWANTAGIPESGDWRQKGVVSRVKDQGMCGSCWAFSTTGSTEGINAITTSRLVPLSEQNLVDCATAAYDNYGCNGGFMDNAFRYIIDNKGIDSEASYPYVAADGQCRFNPKTVYGGKGGTLKSLPKGDEKALLVAAARQPISVGIDAGRPSFQFYSKGVYNEPECSSTELNHGVLIVGWGVERGQAYWLVKNSWGQTWGMDGYIKMSRDKNNQCGIATLASYPSM</sequence>
<keyword evidence="7" id="KW-0732">Signal</keyword>
<dbReference type="SMART" id="SM00645">
    <property type="entry name" value="Pept_C1"/>
    <property type="match status" value="1"/>
</dbReference>
<comment type="similarity">
    <text evidence="1">Belongs to the peptidase C1 family.</text>
</comment>
<feature type="domain" description="Cathepsin propeptide inhibitor" evidence="9">
    <location>
        <begin position="95"/>
        <end position="153"/>
    </location>
</feature>
<evidence type="ECO:0000313" key="10">
    <source>
        <dbReference type="EMBL" id="ELR20119.1"/>
    </source>
</evidence>
<dbReference type="OMA" id="QWTGNSQ"/>
<accession>L8H3R5</accession>
<dbReference type="OrthoDB" id="10259130at2759"/>
<dbReference type="InterPro" id="IPR025661">
    <property type="entry name" value="Pept_asp_AS"/>
</dbReference>
<dbReference type="PROSITE" id="PS00639">
    <property type="entry name" value="THIOL_PROTEASE_HIS"/>
    <property type="match status" value="1"/>
</dbReference>
<evidence type="ECO:0000256" key="4">
    <source>
        <dbReference type="ARBA" id="ARBA00022807"/>
    </source>
</evidence>
<gene>
    <name evidence="10" type="ORF">ACA1_115390</name>
</gene>
<dbReference type="KEGG" id="acan:ACA1_115390"/>
<evidence type="ECO:0000256" key="6">
    <source>
        <dbReference type="SAM" id="MobiDB-lite"/>
    </source>
</evidence>
<reference evidence="10 11" key="1">
    <citation type="journal article" date="2013" name="Genome Biol.">
        <title>Genome of Acanthamoeba castellanii highlights extensive lateral gene transfer and early evolution of tyrosine kinase signaling.</title>
        <authorList>
            <person name="Clarke M."/>
            <person name="Lohan A.J."/>
            <person name="Liu B."/>
            <person name="Lagkouvardos I."/>
            <person name="Roy S."/>
            <person name="Zafar N."/>
            <person name="Bertelli C."/>
            <person name="Schilde C."/>
            <person name="Kianianmomeni A."/>
            <person name="Burglin T.R."/>
            <person name="Frech C."/>
            <person name="Turcotte B."/>
            <person name="Kopec K.O."/>
            <person name="Synnott J.M."/>
            <person name="Choo C."/>
            <person name="Paponov I."/>
            <person name="Finkler A."/>
            <person name="Soon Heng Tan C."/>
            <person name="Hutchins A.P."/>
            <person name="Weinmeier T."/>
            <person name="Rattei T."/>
            <person name="Chu J.S."/>
            <person name="Gimenez G."/>
            <person name="Irimia M."/>
            <person name="Rigden D.J."/>
            <person name="Fitzpatrick D.A."/>
            <person name="Lorenzo-Morales J."/>
            <person name="Bateman A."/>
            <person name="Chiu C.H."/>
            <person name="Tang P."/>
            <person name="Hegemann P."/>
            <person name="Fromm H."/>
            <person name="Raoult D."/>
            <person name="Greub G."/>
            <person name="Miranda-Saavedra D."/>
            <person name="Chen N."/>
            <person name="Nash P."/>
            <person name="Ginger M.L."/>
            <person name="Horn M."/>
            <person name="Schaap P."/>
            <person name="Caler L."/>
            <person name="Loftus B."/>
        </authorList>
    </citation>
    <scope>NUCLEOTIDE SEQUENCE [LARGE SCALE GENOMIC DNA]</scope>
    <source>
        <strain evidence="10 11">Neff</strain>
    </source>
</reference>
<dbReference type="InterPro" id="IPR013201">
    <property type="entry name" value="Prot_inhib_I29"/>
</dbReference>
<dbReference type="VEuPathDB" id="AmoebaDB:ACA1_115390"/>
<dbReference type="Gene3D" id="3.90.70.10">
    <property type="entry name" value="Cysteine proteinases"/>
    <property type="match status" value="1"/>
</dbReference>
<dbReference type="InterPro" id="IPR013128">
    <property type="entry name" value="Peptidase_C1A"/>
</dbReference>
<dbReference type="FunFam" id="3.90.70.10:FF:000006">
    <property type="entry name" value="Cathepsin S"/>
    <property type="match status" value="1"/>
</dbReference>
<evidence type="ECO:0000259" key="8">
    <source>
        <dbReference type="SMART" id="SM00645"/>
    </source>
</evidence>
<feature type="domain" description="Peptidase C1A papain C-terminal" evidence="8">
    <location>
        <begin position="184"/>
        <end position="400"/>
    </location>
</feature>
<evidence type="ECO:0000259" key="9">
    <source>
        <dbReference type="SMART" id="SM00848"/>
    </source>
</evidence>
<keyword evidence="3" id="KW-0378">Hydrolase</keyword>
<proteinExistence type="inferred from homology"/>
<feature type="compositionally biased region" description="Basic residues" evidence="6">
    <location>
        <begin position="68"/>
        <end position="78"/>
    </location>
</feature>
<dbReference type="RefSeq" id="XP_004342229.1">
    <property type="nucleotide sequence ID" value="XM_004342180.1"/>
</dbReference>
<dbReference type="InterPro" id="IPR000668">
    <property type="entry name" value="Peptidase_C1A_C"/>
</dbReference>
<dbReference type="AlphaFoldDB" id="L8H3R5"/>
<dbReference type="CDD" id="cd02248">
    <property type="entry name" value="Peptidase_C1A"/>
    <property type="match status" value="1"/>
</dbReference>
<keyword evidence="4" id="KW-0788">Thiol protease</keyword>
<dbReference type="InterPro" id="IPR000169">
    <property type="entry name" value="Pept_cys_AS"/>
</dbReference>
<evidence type="ECO:0000256" key="5">
    <source>
        <dbReference type="ARBA" id="ARBA00023157"/>
    </source>
</evidence>
<dbReference type="PRINTS" id="PR00705">
    <property type="entry name" value="PAPAIN"/>
</dbReference>
<dbReference type="PROSITE" id="PS00139">
    <property type="entry name" value="THIOL_PROTEASE_CYS"/>
    <property type="match status" value="1"/>
</dbReference>
<keyword evidence="2" id="KW-0645">Protease</keyword>
<dbReference type="InterPro" id="IPR039417">
    <property type="entry name" value="Peptidase_C1A_papain-like"/>
</dbReference>
<feature type="chain" id="PRO_5018620112" evidence="7">
    <location>
        <begin position="32"/>
        <end position="401"/>
    </location>
</feature>
<evidence type="ECO:0000256" key="2">
    <source>
        <dbReference type="ARBA" id="ARBA00022670"/>
    </source>
</evidence>
<dbReference type="SMART" id="SM00848">
    <property type="entry name" value="Inhibitor_I29"/>
    <property type="match status" value="1"/>
</dbReference>
<keyword evidence="5" id="KW-1015">Disulfide bond</keyword>
<organism evidence="10 11">
    <name type="scientific">Acanthamoeba castellanii (strain ATCC 30010 / Neff)</name>
    <dbReference type="NCBI Taxonomy" id="1257118"/>
    <lineage>
        <taxon>Eukaryota</taxon>
        <taxon>Amoebozoa</taxon>
        <taxon>Discosea</taxon>
        <taxon>Longamoebia</taxon>
        <taxon>Centramoebida</taxon>
        <taxon>Acanthamoebidae</taxon>
        <taxon>Acanthamoeba</taxon>
    </lineage>
</organism>
<dbReference type="GO" id="GO:0008234">
    <property type="term" value="F:cysteine-type peptidase activity"/>
    <property type="evidence" value="ECO:0007669"/>
    <property type="project" value="UniProtKB-KW"/>
</dbReference>
<feature type="region of interest" description="Disordered" evidence="6">
    <location>
        <begin position="60"/>
        <end position="87"/>
    </location>
</feature>
<dbReference type="Proteomes" id="UP000011083">
    <property type="component" value="Unassembled WGS sequence"/>
</dbReference>
<evidence type="ECO:0000256" key="1">
    <source>
        <dbReference type="ARBA" id="ARBA00008455"/>
    </source>
</evidence>
<evidence type="ECO:0000256" key="3">
    <source>
        <dbReference type="ARBA" id="ARBA00022801"/>
    </source>
</evidence>
<dbReference type="EMBL" id="KB007926">
    <property type="protein sequence ID" value="ELR20119.1"/>
    <property type="molecule type" value="Genomic_DNA"/>
</dbReference>
<dbReference type="InterPro" id="IPR025660">
    <property type="entry name" value="Pept_his_AS"/>
</dbReference>
<feature type="signal peptide" evidence="7">
    <location>
        <begin position="1"/>
        <end position="31"/>
    </location>
</feature>
<dbReference type="Pfam" id="PF00112">
    <property type="entry name" value="Peptidase_C1"/>
    <property type="match status" value="1"/>
</dbReference>
<dbReference type="InterPro" id="IPR038765">
    <property type="entry name" value="Papain-like_cys_pep_sf"/>
</dbReference>